<sequence length="110" mass="13294">MRIFFRSKMCSTMKYGLKEMRLNHLHLLRRQTMINIPKMKFPKKYTEIIKKYKNKAPEEKAKIEDDFIKEIKDKDSEFYSPTMANMNEYELRAMLRMMPSLIDTGDDNDD</sequence>
<dbReference type="Pfam" id="PF24074">
    <property type="entry name" value="DUF7366"/>
    <property type="match status" value="1"/>
</dbReference>
<proteinExistence type="predicted"/>
<feature type="domain" description="DUF7366" evidence="1">
    <location>
        <begin position="33"/>
        <end position="110"/>
    </location>
</feature>
<accession>A0A2I6PEU4</accession>
<organism evidence="2 3">
    <name type="scientific">Staphylococcus phage phiSa2wa_st93</name>
    <dbReference type="NCBI Taxonomy" id="2060956"/>
    <lineage>
        <taxon>Viruses</taxon>
        <taxon>Duplodnaviria</taxon>
        <taxon>Heunggongvirae</taxon>
        <taxon>Uroviricota</taxon>
        <taxon>Caudoviricetes</taxon>
        <taxon>Triavirus</taxon>
        <taxon>Triavirus P240</taxon>
    </lineage>
</organism>
<reference evidence="2" key="1">
    <citation type="journal article" date="2020" name="PLoS ONE">
        <title>Diversity of bacteriophages encoding Panton-Valentine leukocidin in temporally and geographically related Staphylococcus aureus.</title>
        <authorList>
            <person name="Coombs G.W."/>
            <person name="Baines S.L."/>
            <person name="Howden B.P."/>
            <person name="Swenson K.M."/>
            <person name="O'Brien F.G."/>
        </authorList>
    </citation>
    <scope>NUCLEOTIDE SEQUENCE</scope>
</reference>
<protein>
    <recommendedName>
        <fullName evidence="1">DUF7366 domain-containing protein</fullName>
    </recommendedName>
</protein>
<name>A0A2I6PEU4_9CAUD</name>
<dbReference type="InterPro" id="IPR055790">
    <property type="entry name" value="DUF7366"/>
</dbReference>
<evidence type="ECO:0000313" key="2">
    <source>
        <dbReference type="EMBL" id="AUM58255.1"/>
    </source>
</evidence>
<evidence type="ECO:0000313" key="3">
    <source>
        <dbReference type="Proteomes" id="UP000240324"/>
    </source>
</evidence>
<dbReference type="EMBL" id="MG029517">
    <property type="protein sequence ID" value="AUM58255.1"/>
    <property type="molecule type" value="Genomic_DNA"/>
</dbReference>
<dbReference type="Proteomes" id="UP000240324">
    <property type="component" value="Genome"/>
</dbReference>
<evidence type="ECO:0000259" key="1">
    <source>
        <dbReference type="Pfam" id="PF24074"/>
    </source>
</evidence>